<evidence type="ECO:0000256" key="1">
    <source>
        <dbReference type="SAM" id="Phobius"/>
    </source>
</evidence>
<dbReference type="InterPro" id="IPR014756">
    <property type="entry name" value="Ig_E-set"/>
</dbReference>
<name>A0A9P0XGP0_PIEBR</name>
<evidence type="ECO:0000259" key="2">
    <source>
        <dbReference type="Pfam" id="PF02221"/>
    </source>
</evidence>
<comment type="caution">
    <text evidence="3">The sequence shown here is derived from an EMBL/GenBank/DDBJ whole genome shotgun (WGS) entry which is preliminary data.</text>
</comment>
<proteinExistence type="predicted"/>
<evidence type="ECO:0000313" key="3">
    <source>
        <dbReference type="EMBL" id="CAH4035609.1"/>
    </source>
</evidence>
<reference evidence="3" key="1">
    <citation type="submission" date="2022-05" db="EMBL/GenBank/DDBJ databases">
        <authorList>
            <person name="Okamura Y."/>
        </authorList>
    </citation>
    <scope>NUCLEOTIDE SEQUENCE</scope>
</reference>
<dbReference type="SUPFAM" id="SSF81296">
    <property type="entry name" value="E set domains"/>
    <property type="match status" value="1"/>
</dbReference>
<evidence type="ECO:0000313" key="4">
    <source>
        <dbReference type="Proteomes" id="UP001152562"/>
    </source>
</evidence>
<dbReference type="Gene3D" id="2.60.40.770">
    <property type="match status" value="1"/>
</dbReference>
<keyword evidence="4" id="KW-1185">Reference proteome</keyword>
<accession>A0A9P0XGP0</accession>
<dbReference type="Proteomes" id="UP001152562">
    <property type="component" value="Unassembled WGS sequence"/>
</dbReference>
<feature type="transmembrane region" description="Helical" evidence="1">
    <location>
        <begin position="21"/>
        <end position="43"/>
    </location>
</feature>
<keyword evidence="1" id="KW-1133">Transmembrane helix</keyword>
<sequence>MSRFGYLFQMTPSIPRLYKVLSININIVNMFRLFVIACVFIFVNGEPSTNVNRCNQNLGELPLHIYIQDCIDPPCRVVTDEDVVVNVIFKVPRTTRSMTTKAIALSLIEYDLKEYAITCNFLRNAYCPVFEDEVVEYTLRMHVESWFPPAPSIPIEFRVVDEKDDPIWCISTTIEVIRPSKT</sequence>
<keyword evidence="1" id="KW-0472">Membrane</keyword>
<dbReference type="AlphaFoldDB" id="A0A9P0XGP0"/>
<dbReference type="EMBL" id="CALOZG010000042">
    <property type="protein sequence ID" value="CAH4035609.1"/>
    <property type="molecule type" value="Genomic_DNA"/>
</dbReference>
<dbReference type="Pfam" id="PF02221">
    <property type="entry name" value="E1_DerP2_DerF2"/>
    <property type="match status" value="1"/>
</dbReference>
<dbReference type="InterPro" id="IPR003172">
    <property type="entry name" value="ML_dom"/>
</dbReference>
<organism evidence="3 4">
    <name type="scientific">Pieris brassicae</name>
    <name type="common">White butterfly</name>
    <name type="synonym">Large white butterfly</name>
    <dbReference type="NCBI Taxonomy" id="7116"/>
    <lineage>
        <taxon>Eukaryota</taxon>
        <taxon>Metazoa</taxon>
        <taxon>Ecdysozoa</taxon>
        <taxon>Arthropoda</taxon>
        <taxon>Hexapoda</taxon>
        <taxon>Insecta</taxon>
        <taxon>Pterygota</taxon>
        <taxon>Neoptera</taxon>
        <taxon>Endopterygota</taxon>
        <taxon>Lepidoptera</taxon>
        <taxon>Glossata</taxon>
        <taxon>Ditrysia</taxon>
        <taxon>Papilionoidea</taxon>
        <taxon>Pieridae</taxon>
        <taxon>Pierinae</taxon>
        <taxon>Pieris</taxon>
    </lineage>
</organism>
<keyword evidence="1" id="KW-0812">Transmembrane</keyword>
<protein>
    <recommendedName>
        <fullName evidence="2">MD-2-related lipid-recognition domain-containing protein</fullName>
    </recommendedName>
</protein>
<feature type="domain" description="MD-2-related lipid-recognition" evidence="2">
    <location>
        <begin position="50"/>
        <end position="175"/>
    </location>
</feature>
<gene>
    <name evidence="3" type="ORF">PIBRA_LOCUS11658</name>
</gene>